<keyword evidence="2" id="KW-0812">Transmembrane</keyword>
<evidence type="ECO:0000313" key="4">
    <source>
        <dbReference type="Proteomes" id="UP000249377"/>
    </source>
</evidence>
<gene>
    <name evidence="3" type="ORF">DPQ25_11965</name>
</gene>
<dbReference type="Proteomes" id="UP000249377">
    <property type="component" value="Unassembled WGS sequence"/>
</dbReference>
<sequence>MDYDPQIPNYPPQPEQPPQQPQPQPVDQQPYAAPQNQQPYQPPQGNGAYQQIPPASAPSYYPDYQQNSYNQPTYSAEPYPPQSSTPGLSIAGMICGILSLLTCCFYYIGLPLAVLGLIFSIIGMKRNANGKGMAVAGIVTSAITLAIIVIMLIIVLVAANSSPYFYYEFENWLESLY</sequence>
<feature type="region of interest" description="Disordered" evidence="1">
    <location>
        <begin position="1"/>
        <end position="55"/>
    </location>
</feature>
<dbReference type="RefSeq" id="WP_112333413.1">
    <property type="nucleotide sequence ID" value="NZ_JADPHD010000002.1"/>
</dbReference>
<reference evidence="3 4" key="1">
    <citation type="submission" date="2018-06" db="EMBL/GenBank/DDBJ databases">
        <title>Noncontiguous genome sequence of Ruminococcaceae bacterium ASD2818.</title>
        <authorList>
            <person name="Chaplin A.V."/>
            <person name="Sokolova S.R."/>
            <person name="Kochetkova T.O."/>
            <person name="Goltsov A.Y."/>
            <person name="Trofimov D.Y."/>
            <person name="Efimov B.A."/>
        </authorList>
    </citation>
    <scope>NUCLEOTIDE SEQUENCE [LARGE SCALE GENOMIC DNA]</scope>
    <source>
        <strain evidence="3 4">ASD2818</strain>
    </source>
</reference>
<feature type="transmembrane region" description="Helical" evidence="2">
    <location>
        <begin position="90"/>
        <end position="122"/>
    </location>
</feature>
<organism evidence="3 4">
    <name type="scientific">Hydrogeniiclostridium mannosilyticum</name>
    <dbReference type="NCBI Taxonomy" id="2764322"/>
    <lineage>
        <taxon>Bacteria</taxon>
        <taxon>Bacillati</taxon>
        <taxon>Bacillota</taxon>
        <taxon>Clostridia</taxon>
        <taxon>Eubacteriales</taxon>
        <taxon>Acutalibacteraceae</taxon>
        <taxon>Hydrogeniiclostridium</taxon>
    </lineage>
</organism>
<evidence type="ECO:0000256" key="1">
    <source>
        <dbReference type="SAM" id="MobiDB-lite"/>
    </source>
</evidence>
<accession>A0A328UFQ7</accession>
<feature type="compositionally biased region" description="Low complexity" evidence="1">
    <location>
        <begin position="25"/>
        <end position="55"/>
    </location>
</feature>
<protein>
    <recommendedName>
        <fullName evidence="5">DUF4190 domain-containing protein</fullName>
    </recommendedName>
</protein>
<feature type="transmembrane region" description="Helical" evidence="2">
    <location>
        <begin position="134"/>
        <end position="159"/>
    </location>
</feature>
<keyword evidence="2" id="KW-1133">Transmembrane helix</keyword>
<dbReference type="AlphaFoldDB" id="A0A328UFQ7"/>
<evidence type="ECO:0000256" key="2">
    <source>
        <dbReference type="SAM" id="Phobius"/>
    </source>
</evidence>
<evidence type="ECO:0008006" key="5">
    <source>
        <dbReference type="Google" id="ProtNLM"/>
    </source>
</evidence>
<comment type="caution">
    <text evidence="3">The sequence shown here is derived from an EMBL/GenBank/DDBJ whole genome shotgun (WGS) entry which is preliminary data.</text>
</comment>
<name>A0A328UFQ7_9FIRM</name>
<keyword evidence="2" id="KW-0472">Membrane</keyword>
<proteinExistence type="predicted"/>
<keyword evidence="4" id="KW-1185">Reference proteome</keyword>
<evidence type="ECO:0000313" key="3">
    <source>
        <dbReference type="EMBL" id="RAQ22672.1"/>
    </source>
</evidence>
<feature type="compositionally biased region" description="Pro residues" evidence="1">
    <location>
        <begin position="8"/>
        <end position="24"/>
    </location>
</feature>
<dbReference type="EMBL" id="QLYR01000010">
    <property type="protein sequence ID" value="RAQ22672.1"/>
    <property type="molecule type" value="Genomic_DNA"/>
</dbReference>